<keyword evidence="4 6" id="KW-1133">Transmembrane helix</keyword>
<dbReference type="PANTHER" id="PTHR33406:SF13">
    <property type="entry name" value="MEMBRANE PROTEIN YDFJ"/>
    <property type="match status" value="1"/>
</dbReference>
<dbReference type="SUPFAM" id="SSF82866">
    <property type="entry name" value="Multidrug efflux transporter AcrB transmembrane domain"/>
    <property type="match status" value="1"/>
</dbReference>
<evidence type="ECO:0000256" key="5">
    <source>
        <dbReference type="ARBA" id="ARBA00023136"/>
    </source>
</evidence>
<evidence type="ECO:0000259" key="7">
    <source>
        <dbReference type="PROSITE" id="PS50156"/>
    </source>
</evidence>
<evidence type="ECO:0000256" key="6">
    <source>
        <dbReference type="SAM" id="Phobius"/>
    </source>
</evidence>
<proteinExistence type="predicted"/>
<keyword evidence="5 6" id="KW-0472">Membrane</keyword>
<accession>A0A3B0TN09</accession>
<organism evidence="8">
    <name type="scientific">hydrothermal vent metagenome</name>
    <dbReference type="NCBI Taxonomy" id="652676"/>
    <lineage>
        <taxon>unclassified sequences</taxon>
        <taxon>metagenomes</taxon>
        <taxon>ecological metagenomes</taxon>
    </lineage>
</organism>
<evidence type="ECO:0000256" key="1">
    <source>
        <dbReference type="ARBA" id="ARBA00004651"/>
    </source>
</evidence>
<feature type="transmembrane region" description="Helical" evidence="6">
    <location>
        <begin position="436"/>
        <end position="455"/>
    </location>
</feature>
<dbReference type="PROSITE" id="PS50156">
    <property type="entry name" value="SSD"/>
    <property type="match status" value="1"/>
</dbReference>
<reference evidence="8" key="1">
    <citation type="submission" date="2018-06" db="EMBL/GenBank/DDBJ databases">
        <authorList>
            <person name="Zhirakovskaya E."/>
        </authorList>
    </citation>
    <scope>NUCLEOTIDE SEQUENCE</scope>
</reference>
<dbReference type="Pfam" id="PF03176">
    <property type="entry name" value="MMPL"/>
    <property type="match status" value="1"/>
</dbReference>
<comment type="subcellular location">
    <subcellularLocation>
        <location evidence="1">Cell membrane</location>
        <topology evidence="1">Multi-pass membrane protein</topology>
    </subcellularLocation>
</comment>
<dbReference type="GO" id="GO:0005886">
    <property type="term" value="C:plasma membrane"/>
    <property type="evidence" value="ECO:0007669"/>
    <property type="project" value="UniProtKB-SubCell"/>
</dbReference>
<feature type="transmembrane region" description="Helical" evidence="6">
    <location>
        <begin position="496"/>
        <end position="515"/>
    </location>
</feature>
<feature type="transmembrane region" description="Helical" evidence="6">
    <location>
        <begin position="232"/>
        <end position="253"/>
    </location>
</feature>
<evidence type="ECO:0000256" key="3">
    <source>
        <dbReference type="ARBA" id="ARBA00022692"/>
    </source>
</evidence>
<evidence type="ECO:0000256" key="4">
    <source>
        <dbReference type="ARBA" id="ARBA00022989"/>
    </source>
</evidence>
<dbReference type="PANTHER" id="PTHR33406">
    <property type="entry name" value="MEMBRANE PROTEIN MJ1562-RELATED"/>
    <property type="match status" value="1"/>
</dbReference>
<evidence type="ECO:0000313" key="8">
    <source>
        <dbReference type="EMBL" id="VAW08426.1"/>
    </source>
</evidence>
<feature type="non-terminal residue" evidence="8">
    <location>
        <position position="636"/>
    </location>
</feature>
<keyword evidence="2" id="KW-1003">Cell membrane</keyword>
<dbReference type="AlphaFoldDB" id="A0A3B0TN09"/>
<sequence length="636" mass="67082">MKTLVNALAAAVKRAPWVVIALTIVITAILGSFAGKYLPSADQNESFAPDAPELAAGSEIAQTFGAVSRIQVLTSSTTGDVITLDGLQAVIALEESIRGSDAGDILIDLPQSPAIVTFMAPVQFAIQGGAPMPTSDAEVKALYTAGLSMMPTEFTSFLTALVSDDADLEAATAELGLSAVSYESSDNFDEAAVAAGSISDAIVSAPTPSTITNEAFSLELIFAAGDDFQTEILRLFASAGLIIFLVLAIIFLVKPSAVKDRALYIAGIVLMLAGLSIALAPSLALVIPGVFPQSWADADLGPILLTAALFYLAAFILWAVGSGKLRRTTSDTLITMLTIGFAIQWMNGYGYLRFESQSQMVQILPILLIGLGVDYAIHMNTRYRQELVSGRSVDESISTAIRTVGIALVLATLTAAVGFLTNITNDIPALAEFGELAAVGISVSFLLMLTFVPAVREVLDRRAERNDRLETEGMEAGEARILPNLIGRTSILPRKMAVATVIVSLLLTGLGAYGMTGLSTQFSFLDFVPTTSPLRDTAITLTERFDFPETTSVLVTGEVATGEAWNAMLSSYSDSVEVPSLQTVETDQGIFATGNSFTPVMLRYLNPESEMLDQELFATAIGLGFGLGGAFPASAD</sequence>
<feature type="transmembrane region" description="Helical" evidence="6">
    <location>
        <begin position="333"/>
        <end position="354"/>
    </location>
</feature>
<gene>
    <name evidence="8" type="ORF">MNBD_ACTINO01-2071</name>
</gene>
<dbReference type="Gene3D" id="1.20.1640.10">
    <property type="entry name" value="Multidrug efflux transporter AcrB transmembrane domain"/>
    <property type="match status" value="1"/>
</dbReference>
<dbReference type="InterPro" id="IPR050545">
    <property type="entry name" value="Mycobact_MmpL"/>
</dbReference>
<name>A0A3B0TN09_9ZZZZ</name>
<keyword evidence="3 6" id="KW-0812">Transmembrane</keyword>
<dbReference type="InterPro" id="IPR004869">
    <property type="entry name" value="MMPL_dom"/>
</dbReference>
<feature type="transmembrane region" description="Helical" evidence="6">
    <location>
        <begin position="303"/>
        <end position="321"/>
    </location>
</feature>
<feature type="transmembrane region" description="Helical" evidence="6">
    <location>
        <begin position="399"/>
        <end position="424"/>
    </location>
</feature>
<protein>
    <recommendedName>
        <fullName evidence="7">SSD domain-containing protein</fullName>
    </recommendedName>
</protein>
<feature type="domain" description="SSD" evidence="7">
    <location>
        <begin position="352"/>
        <end position="458"/>
    </location>
</feature>
<feature type="transmembrane region" description="Helical" evidence="6">
    <location>
        <begin position="360"/>
        <end position="378"/>
    </location>
</feature>
<dbReference type="InterPro" id="IPR000731">
    <property type="entry name" value="SSD"/>
</dbReference>
<feature type="transmembrane region" description="Helical" evidence="6">
    <location>
        <begin position="265"/>
        <end position="291"/>
    </location>
</feature>
<evidence type="ECO:0000256" key="2">
    <source>
        <dbReference type="ARBA" id="ARBA00022475"/>
    </source>
</evidence>
<dbReference type="EMBL" id="UOEI01000603">
    <property type="protein sequence ID" value="VAW08426.1"/>
    <property type="molecule type" value="Genomic_DNA"/>
</dbReference>